<feature type="region of interest" description="Disordered" evidence="1">
    <location>
        <begin position="16"/>
        <end position="129"/>
    </location>
</feature>
<reference evidence="2 3" key="1">
    <citation type="submission" date="2020-04" db="EMBL/GenBank/DDBJ databases">
        <title>Description of novel Gluconacetobacter.</title>
        <authorList>
            <person name="Sombolestani A."/>
        </authorList>
    </citation>
    <scope>NUCLEOTIDE SEQUENCE [LARGE SCALE GENOMIC DNA]</scope>
    <source>
        <strain evidence="2 3">LMG 1382</strain>
    </source>
</reference>
<feature type="compositionally biased region" description="Basic and acidic residues" evidence="1">
    <location>
        <begin position="36"/>
        <end position="50"/>
    </location>
</feature>
<evidence type="ECO:0008006" key="4">
    <source>
        <dbReference type="Google" id="ProtNLM"/>
    </source>
</evidence>
<dbReference type="InterPro" id="IPR024572">
    <property type="entry name" value="RcnB"/>
</dbReference>
<dbReference type="EMBL" id="JABEQI010000010">
    <property type="protein sequence ID" value="MBB2187662.1"/>
    <property type="molecule type" value="Genomic_DNA"/>
</dbReference>
<proteinExistence type="predicted"/>
<evidence type="ECO:0000256" key="1">
    <source>
        <dbReference type="SAM" id="MobiDB-lite"/>
    </source>
</evidence>
<evidence type="ECO:0000313" key="3">
    <source>
        <dbReference type="Proteomes" id="UP000562982"/>
    </source>
</evidence>
<dbReference type="Pfam" id="PF11776">
    <property type="entry name" value="RcnB"/>
    <property type="match status" value="1"/>
</dbReference>
<name>A0A7W4PB07_GLULI</name>
<dbReference type="Proteomes" id="UP000562982">
    <property type="component" value="Unassembled WGS sequence"/>
</dbReference>
<organism evidence="2 3">
    <name type="scientific">Gluconacetobacter liquefaciens</name>
    <name type="common">Acetobacter liquefaciens</name>
    <dbReference type="NCBI Taxonomy" id="89584"/>
    <lineage>
        <taxon>Bacteria</taxon>
        <taxon>Pseudomonadati</taxon>
        <taxon>Pseudomonadota</taxon>
        <taxon>Alphaproteobacteria</taxon>
        <taxon>Acetobacterales</taxon>
        <taxon>Acetobacteraceae</taxon>
        <taxon>Gluconacetobacter</taxon>
    </lineage>
</organism>
<dbReference type="AlphaFoldDB" id="A0A7W4PB07"/>
<protein>
    <recommendedName>
        <fullName evidence="4">Nickel/cobalt transporter regulator</fullName>
    </recommendedName>
</protein>
<feature type="compositionally biased region" description="Gly residues" evidence="1">
    <location>
        <begin position="97"/>
        <end position="117"/>
    </location>
</feature>
<accession>A0A7W4PB07</accession>
<feature type="compositionally biased region" description="Gly residues" evidence="1">
    <location>
        <begin position="51"/>
        <end position="87"/>
    </location>
</feature>
<gene>
    <name evidence="2" type="ORF">HLH32_15010</name>
</gene>
<dbReference type="Gene3D" id="3.10.450.160">
    <property type="entry name" value="inner membrane protein cigr"/>
    <property type="match status" value="1"/>
</dbReference>
<sequence length="188" mass="18764">MTGLVLGCLIVGASGTADAQRAPDGSNGSGNGPGVHDGRGGPGDRGDSRGRGGPGGGPGAYDGRGGPGNRGGGGPGGGPGGYDGRGGPGDRGDRRGPGGPGGGPGYDRGGPQYGGGRMWRRGDRYDGPRSGMWQVQDWRRYRGLYAPPPGYYWVQYGNQFLLTALATGIISNVIANSYGAGPMGPAPY</sequence>
<comment type="caution">
    <text evidence="2">The sequence shown here is derived from an EMBL/GenBank/DDBJ whole genome shotgun (WGS) entry which is preliminary data.</text>
</comment>
<evidence type="ECO:0000313" key="2">
    <source>
        <dbReference type="EMBL" id="MBB2187662.1"/>
    </source>
</evidence>